<dbReference type="InterPro" id="IPR014729">
    <property type="entry name" value="Rossmann-like_a/b/a_fold"/>
</dbReference>
<dbReference type="PANTHER" id="PTHR11455">
    <property type="entry name" value="CRYPTOCHROME"/>
    <property type="match status" value="1"/>
</dbReference>
<evidence type="ECO:0000256" key="1">
    <source>
        <dbReference type="ARBA" id="ARBA00001932"/>
    </source>
</evidence>
<organism evidence="8 9">
    <name type="scientific">Neorickettsia findlayensis</name>
    <dbReference type="NCBI Taxonomy" id="2686014"/>
    <lineage>
        <taxon>Bacteria</taxon>
        <taxon>Pseudomonadati</taxon>
        <taxon>Pseudomonadota</taxon>
        <taxon>Alphaproteobacteria</taxon>
        <taxon>Rickettsiales</taxon>
        <taxon>Anaplasmataceae</taxon>
        <taxon>Neorickettsia</taxon>
    </lineage>
</organism>
<feature type="binding site" evidence="4">
    <location>
        <position position="273"/>
    </location>
    <ligand>
        <name>FAD</name>
        <dbReference type="ChEBI" id="CHEBI:57692"/>
    </ligand>
</feature>
<evidence type="ECO:0000256" key="3">
    <source>
        <dbReference type="ARBA" id="ARBA00022827"/>
    </source>
</evidence>
<keyword evidence="6" id="KW-0157">Chromophore</keyword>
<keyword evidence="9" id="KW-1185">Reference proteome</keyword>
<reference evidence="8 9" key="2">
    <citation type="journal article" date="2020" name="MBio">
        <title>Isolation and Molecular Analysis of a Novel Neorickettsia Species That Causes Potomac Horse Fever.</title>
        <authorList>
            <person name="Teymournejad O."/>
            <person name="Lin M."/>
            <person name="Bekebrede H."/>
            <person name="Kamr A."/>
            <person name="Toribio R.E."/>
            <person name="Arroyo L.G."/>
            <person name="Baird J.D."/>
            <person name="Rikihisa Y."/>
        </authorList>
    </citation>
    <scope>NUCLEOTIDE SEQUENCE [LARGE SCALE GENOMIC DNA]</scope>
    <source>
        <strain evidence="8 9">Fin17</strain>
    </source>
</reference>
<dbReference type="InterPro" id="IPR036134">
    <property type="entry name" value="Crypto/Photolyase_FAD-like_sf"/>
</dbReference>
<feature type="site" description="Electron transfer via tryptophanyl radical" evidence="5">
    <location>
        <position position="360"/>
    </location>
</feature>
<evidence type="ECO:0000256" key="5">
    <source>
        <dbReference type="PIRSR" id="PIRSR602081-2"/>
    </source>
</evidence>
<dbReference type="Proteomes" id="UP000464912">
    <property type="component" value="Chromosome"/>
</dbReference>
<dbReference type="InterPro" id="IPR002081">
    <property type="entry name" value="Cryptochrome/DNA_photolyase_1"/>
</dbReference>
<dbReference type="Gene3D" id="1.25.40.80">
    <property type="match status" value="1"/>
</dbReference>
<dbReference type="PROSITE" id="PS51645">
    <property type="entry name" value="PHR_CRY_ALPHA_BETA"/>
    <property type="match status" value="1"/>
</dbReference>
<dbReference type="GO" id="GO:0071949">
    <property type="term" value="F:FAD binding"/>
    <property type="evidence" value="ECO:0007669"/>
    <property type="project" value="TreeGrafter"/>
</dbReference>
<dbReference type="SUPFAM" id="SSF52425">
    <property type="entry name" value="Cryptochrome/photolyase, N-terminal domain"/>
    <property type="match status" value="1"/>
</dbReference>
<dbReference type="GO" id="GO:0003904">
    <property type="term" value="F:deoxyribodipyrimidine photo-lyase activity"/>
    <property type="evidence" value="ECO:0007669"/>
    <property type="project" value="TreeGrafter"/>
</dbReference>
<accession>A0A6P1GBA4</accession>
<dbReference type="Gene3D" id="3.40.50.620">
    <property type="entry name" value="HUPs"/>
    <property type="match status" value="1"/>
</dbReference>
<feature type="domain" description="Photolyase/cryptochrome alpha/beta" evidence="7">
    <location>
        <begin position="5"/>
        <end position="132"/>
    </location>
</feature>
<dbReference type="Pfam" id="PF00875">
    <property type="entry name" value="DNA_photolyase"/>
    <property type="match status" value="1"/>
</dbReference>
<dbReference type="InterPro" id="IPR005101">
    <property type="entry name" value="Cryptochr/Photolyase_FAD-bd"/>
</dbReference>
<feature type="binding site" evidence="4">
    <location>
        <begin position="373"/>
        <end position="375"/>
    </location>
    <ligand>
        <name>FAD</name>
        <dbReference type="ChEBI" id="CHEBI:57692"/>
    </ligand>
</feature>
<dbReference type="PANTHER" id="PTHR11455:SF9">
    <property type="entry name" value="CRYPTOCHROME CIRCADIAN CLOCK 5 ISOFORM X1"/>
    <property type="match status" value="1"/>
</dbReference>
<dbReference type="SUPFAM" id="SSF48173">
    <property type="entry name" value="Cryptochrome/photolyase FAD-binding domain"/>
    <property type="match status" value="1"/>
</dbReference>
<dbReference type="GO" id="GO:0009416">
    <property type="term" value="P:response to light stimulus"/>
    <property type="evidence" value="ECO:0007669"/>
    <property type="project" value="TreeGrafter"/>
</dbReference>
<evidence type="ECO:0000256" key="6">
    <source>
        <dbReference type="RuleBase" id="RU004182"/>
    </source>
</evidence>
<dbReference type="AlphaFoldDB" id="A0A6P1GBA4"/>
<comment type="cofactor">
    <cofactor evidence="1">
        <name>(6R)-5,10-methylene-5,6,7,8-tetrahydrofolate</name>
        <dbReference type="ChEBI" id="CHEBI:15636"/>
    </cofactor>
</comment>
<reference evidence="8 9" key="1">
    <citation type="journal article" date="2020" name="MBio">
        <title>Erratum for Teymournejad et al., 'Isolation and Molecular Analysis of a Novel Neorickettsia Species That Causes Potomac Horse Fever'.</title>
        <authorList>
            <person name="Teymournejad O."/>
            <person name="Lin M."/>
            <person name="Bekebrede H."/>
            <person name="Kamr A."/>
            <person name="Toribio R.E."/>
            <person name="Arroyo L.G."/>
            <person name="Baird J.D."/>
            <person name="Rikihisa Y."/>
        </authorList>
    </citation>
    <scope>NUCLEOTIDE SEQUENCE [LARGE SCALE GENOMIC DNA]</scope>
    <source>
        <strain evidence="8 9">Fin17</strain>
    </source>
</reference>
<dbReference type="EMBL" id="CP047224">
    <property type="protein sequence ID" value="QHD65444.1"/>
    <property type="molecule type" value="Genomic_DNA"/>
</dbReference>
<dbReference type="PRINTS" id="PR00147">
    <property type="entry name" value="DNAPHOTLYASE"/>
</dbReference>
<comment type="similarity">
    <text evidence="6">Belongs to the DNA photolyase family.</text>
</comment>
<evidence type="ECO:0000259" key="7">
    <source>
        <dbReference type="PROSITE" id="PS51645"/>
    </source>
</evidence>
<feature type="site" description="Electron transfer via tryptophanyl radical" evidence="5">
    <location>
        <position position="307"/>
    </location>
</feature>
<dbReference type="GO" id="GO:0003677">
    <property type="term" value="F:DNA binding"/>
    <property type="evidence" value="ECO:0007669"/>
    <property type="project" value="TreeGrafter"/>
</dbReference>
<dbReference type="Pfam" id="PF03441">
    <property type="entry name" value="FAD_binding_7"/>
    <property type="match status" value="1"/>
</dbReference>
<name>A0A6P1GBA4_9RICK</name>
<feature type="site" description="Electron transfer via tryptophanyl radical" evidence="5">
    <location>
        <position position="383"/>
    </location>
</feature>
<evidence type="ECO:0000256" key="2">
    <source>
        <dbReference type="ARBA" id="ARBA00022630"/>
    </source>
</evidence>
<keyword evidence="8" id="KW-0456">Lyase</keyword>
<proteinExistence type="inferred from homology"/>
<keyword evidence="3 4" id="KW-0274">FAD</keyword>
<dbReference type="Gene3D" id="1.10.579.10">
    <property type="entry name" value="DNA Cyclobutane Dipyrimidine Photolyase, subunit A, domain 3"/>
    <property type="match status" value="1"/>
</dbReference>
<evidence type="ECO:0000256" key="4">
    <source>
        <dbReference type="PIRSR" id="PIRSR602081-1"/>
    </source>
</evidence>
<dbReference type="InterPro" id="IPR036155">
    <property type="entry name" value="Crypto/Photolyase_N_sf"/>
</dbReference>
<sequence length="472" mass="55682">MSVSQIAIVWFRKDFRTDDNPALSEATKIWNILPVYIIDENNCSTRKPGKAARIWIARSLTDLNKSLDHHLKIYSGDTITILKTLLSYHKAEALYWNTTYDPKQDKYDEQIKTEILKYYPNIIVRNFNARLLWDPSELRKKNGDTYRLFTAFKNKVMGEQLEPRLPIPSPVEIRYCKEIKIAELVSVTPKNIIKDKDHRFEQGIYRKWKISEKDAHTLLQDFVDKKLENYHIDRDYPAKNGISNLSPYINFGQISPNRIWFAIARFFPQSMQFLTELLWREFAYGILSTNPELGSKNLQQKFDYFPWENDKEKFKLWSQGTTGYSIVDAGIRELLSTGYMHNRVRMIVGSFLTKNLLIHWKYGEKFFWEHLVDADPASNTFNWQWIAGSGSDSVPYFRIFSPTTQIKKFDLQLQYIHKWLPEYSSMCSTPVRLQKKRQTPVELVVDEKVSRKKALTAFRIANIRYRKNLLIP</sequence>
<evidence type="ECO:0000313" key="9">
    <source>
        <dbReference type="Proteomes" id="UP000464912"/>
    </source>
</evidence>
<feature type="binding site" evidence="4">
    <location>
        <position position="230"/>
    </location>
    <ligand>
        <name>FAD</name>
        <dbReference type="ChEBI" id="CHEBI:57692"/>
    </ligand>
</feature>
<dbReference type="InterPro" id="IPR006050">
    <property type="entry name" value="DNA_photolyase_N"/>
</dbReference>
<protein>
    <submittedName>
        <fullName evidence="8">Deoxyribodipyrimidine photo-lyase</fullName>
    </submittedName>
</protein>
<dbReference type="KEGG" id="nef:GP480_03385"/>
<dbReference type="RefSeq" id="WP_160095845.1">
    <property type="nucleotide sequence ID" value="NZ_CP047224.1"/>
</dbReference>
<gene>
    <name evidence="8" type="ORF">GP480_03385</name>
</gene>
<keyword evidence="2 4" id="KW-0285">Flavoprotein</keyword>
<evidence type="ECO:0000313" key="8">
    <source>
        <dbReference type="EMBL" id="QHD65444.1"/>
    </source>
</evidence>
<comment type="cofactor">
    <cofactor evidence="4">
        <name>FAD</name>
        <dbReference type="ChEBI" id="CHEBI:57692"/>
    </cofactor>
    <text evidence="4">Binds 1 FAD per subunit.</text>
</comment>